<dbReference type="AlphaFoldDB" id="A0A8J7W6Q5"/>
<comment type="catalytic activity">
    <reaction evidence="15 16">
        <text>UDP-N-acetyl-alpha-D-muramate + NADP(+) = UDP-N-acetyl-3-O-(1-carboxyvinyl)-alpha-D-glucosamine + NADPH + H(+)</text>
        <dbReference type="Rhea" id="RHEA:12248"/>
        <dbReference type="ChEBI" id="CHEBI:15378"/>
        <dbReference type="ChEBI" id="CHEBI:57783"/>
        <dbReference type="ChEBI" id="CHEBI:58349"/>
        <dbReference type="ChEBI" id="CHEBI:68483"/>
        <dbReference type="ChEBI" id="CHEBI:70757"/>
        <dbReference type="EC" id="1.3.1.98"/>
    </reaction>
</comment>
<dbReference type="PANTHER" id="PTHR21071">
    <property type="entry name" value="UDP-N-ACETYLENOLPYRUVOYLGLUCOSAMINE REDUCTASE"/>
    <property type="match status" value="1"/>
</dbReference>
<dbReference type="InterPro" id="IPR036318">
    <property type="entry name" value="FAD-bd_PCMH-like_sf"/>
</dbReference>
<protein>
    <recommendedName>
        <fullName evidence="16">UDP-N-acetylenolpyruvoylglucosamine reductase</fullName>
        <ecNumber evidence="16">1.3.1.98</ecNumber>
    </recommendedName>
    <alternativeName>
        <fullName evidence="16">UDP-N-acetylmuramate dehydrogenase</fullName>
    </alternativeName>
</protein>
<keyword evidence="5 16" id="KW-0963">Cytoplasm</keyword>
<comment type="similarity">
    <text evidence="16">Belongs to the MurB family.</text>
</comment>
<feature type="active site" evidence="16">
    <location>
        <position position="298"/>
    </location>
</feature>
<evidence type="ECO:0000313" key="18">
    <source>
        <dbReference type="EMBL" id="MBR0600343.1"/>
    </source>
</evidence>
<evidence type="ECO:0000259" key="17">
    <source>
        <dbReference type="PROSITE" id="PS51387"/>
    </source>
</evidence>
<dbReference type="GO" id="GO:0009252">
    <property type="term" value="P:peptidoglycan biosynthetic process"/>
    <property type="evidence" value="ECO:0007669"/>
    <property type="project" value="UniProtKB-UniRule"/>
</dbReference>
<organism evidence="18 19">
    <name type="scientific">Sinanaerobacter chloroacetimidivorans</name>
    <dbReference type="NCBI Taxonomy" id="2818044"/>
    <lineage>
        <taxon>Bacteria</taxon>
        <taxon>Bacillati</taxon>
        <taxon>Bacillota</taxon>
        <taxon>Clostridia</taxon>
        <taxon>Peptostreptococcales</taxon>
        <taxon>Anaerovoracaceae</taxon>
        <taxon>Sinanaerobacter</taxon>
    </lineage>
</organism>
<evidence type="ECO:0000256" key="7">
    <source>
        <dbReference type="ARBA" id="ARBA00022630"/>
    </source>
</evidence>
<comment type="caution">
    <text evidence="18">The sequence shown here is derived from an EMBL/GenBank/DDBJ whole genome shotgun (WGS) entry which is preliminary data.</text>
</comment>
<dbReference type="GO" id="GO:0071555">
    <property type="term" value="P:cell wall organization"/>
    <property type="evidence" value="ECO:0007669"/>
    <property type="project" value="UniProtKB-KW"/>
</dbReference>
<keyword evidence="12 16" id="KW-0560">Oxidoreductase</keyword>
<evidence type="ECO:0000256" key="9">
    <source>
        <dbReference type="ARBA" id="ARBA00022857"/>
    </source>
</evidence>
<accession>A0A8J7W6Q5</accession>
<dbReference type="PROSITE" id="PS51387">
    <property type="entry name" value="FAD_PCMH"/>
    <property type="match status" value="1"/>
</dbReference>
<dbReference type="InterPro" id="IPR011601">
    <property type="entry name" value="MurB_C"/>
</dbReference>
<dbReference type="InterPro" id="IPR006094">
    <property type="entry name" value="Oxid_FAD_bind_N"/>
</dbReference>
<evidence type="ECO:0000256" key="2">
    <source>
        <dbReference type="ARBA" id="ARBA00003921"/>
    </source>
</evidence>
<dbReference type="InterPro" id="IPR016169">
    <property type="entry name" value="FAD-bd_PCMH_sub2"/>
</dbReference>
<dbReference type="RefSeq" id="WP_227020459.1">
    <property type="nucleotide sequence ID" value="NZ_JAGSND010000025.1"/>
</dbReference>
<name>A0A8J7W6Q5_9FIRM</name>
<dbReference type="InterPro" id="IPR036635">
    <property type="entry name" value="MurB_C_sf"/>
</dbReference>
<dbReference type="GO" id="GO:0071949">
    <property type="term" value="F:FAD binding"/>
    <property type="evidence" value="ECO:0007669"/>
    <property type="project" value="InterPro"/>
</dbReference>
<evidence type="ECO:0000256" key="13">
    <source>
        <dbReference type="ARBA" id="ARBA00023306"/>
    </source>
</evidence>
<evidence type="ECO:0000256" key="6">
    <source>
        <dbReference type="ARBA" id="ARBA00022618"/>
    </source>
</evidence>
<evidence type="ECO:0000256" key="12">
    <source>
        <dbReference type="ARBA" id="ARBA00023002"/>
    </source>
</evidence>
<dbReference type="PANTHER" id="PTHR21071:SF4">
    <property type="entry name" value="UDP-N-ACETYLENOLPYRUVOYLGLUCOSAMINE REDUCTASE"/>
    <property type="match status" value="1"/>
</dbReference>
<keyword evidence="8 16" id="KW-0274">FAD</keyword>
<keyword evidence="10 16" id="KW-0133">Cell shape</keyword>
<feature type="active site" description="Proton donor" evidence="16">
    <location>
        <position position="228"/>
    </location>
</feature>
<dbReference type="Proteomes" id="UP000675664">
    <property type="component" value="Unassembled WGS sequence"/>
</dbReference>
<dbReference type="GO" id="GO:0008360">
    <property type="term" value="P:regulation of cell shape"/>
    <property type="evidence" value="ECO:0007669"/>
    <property type="project" value="UniProtKB-KW"/>
</dbReference>
<keyword evidence="6 16" id="KW-0132">Cell division</keyword>
<keyword evidence="9 16" id="KW-0521">NADP</keyword>
<dbReference type="Gene3D" id="3.30.43.10">
    <property type="entry name" value="Uridine Diphospho-n-acetylenolpyruvylglucosamine Reductase, domain 2"/>
    <property type="match status" value="1"/>
</dbReference>
<evidence type="ECO:0000256" key="14">
    <source>
        <dbReference type="ARBA" id="ARBA00023316"/>
    </source>
</evidence>
<keyword evidence="19" id="KW-1185">Reference proteome</keyword>
<feature type="active site" evidence="16">
    <location>
        <position position="178"/>
    </location>
</feature>
<gene>
    <name evidence="16 18" type="primary">murB</name>
    <name evidence="18" type="ORF">KCX82_20950</name>
</gene>
<evidence type="ECO:0000256" key="15">
    <source>
        <dbReference type="ARBA" id="ARBA00048914"/>
    </source>
</evidence>
<dbReference type="NCBIfam" id="NF010480">
    <property type="entry name" value="PRK13905.1"/>
    <property type="match status" value="1"/>
</dbReference>
<keyword evidence="11 16" id="KW-0573">Peptidoglycan synthesis</keyword>
<comment type="subcellular location">
    <subcellularLocation>
        <location evidence="3 16">Cytoplasm</location>
    </subcellularLocation>
</comment>
<evidence type="ECO:0000313" key="19">
    <source>
        <dbReference type="Proteomes" id="UP000675664"/>
    </source>
</evidence>
<comment type="pathway">
    <text evidence="4 16">Cell wall biogenesis; peptidoglycan biosynthesis.</text>
</comment>
<evidence type="ECO:0000256" key="16">
    <source>
        <dbReference type="HAMAP-Rule" id="MF_00037"/>
    </source>
</evidence>
<dbReference type="InterPro" id="IPR003170">
    <property type="entry name" value="MurB"/>
</dbReference>
<dbReference type="SUPFAM" id="SSF56176">
    <property type="entry name" value="FAD-binding/transporter-associated domain-like"/>
    <property type="match status" value="1"/>
</dbReference>
<keyword evidence="13 16" id="KW-0131">Cell cycle</keyword>
<dbReference type="InterPro" id="IPR016166">
    <property type="entry name" value="FAD-bd_PCMH"/>
</dbReference>
<comment type="cofactor">
    <cofactor evidence="1 16">
        <name>FAD</name>
        <dbReference type="ChEBI" id="CHEBI:57692"/>
    </cofactor>
</comment>
<reference evidence="18" key="2">
    <citation type="submission" date="2021-04" db="EMBL/GenBank/DDBJ databases">
        <authorList>
            <person name="Liu J."/>
        </authorList>
    </citation>
    <scope>NUCLEOTIDE SEQUENCE</scope>
    <source>
        <strain evidence="18">BAD-6</strain>
    </source>
</reference>
<evidence type="ECO:0000256" key="11">
    <source>
        <dbReference type="ARBA" id="ARBA00022984"/>
    </source>
</evidence>
<dbReference type="Pfam" id="PF02873">
    <property type="entry name" value="MurB_C"/>
    <property type="match status" value="1"/>
</dbReference>
<keyword evidence="14 16" id="KW-0961">Cell wall biogenesis/degradation</keyword>
<feature type="domain" description="FAD-binding PCMH-type" evidence="17">
    <location>
        <begin position="33"/>
        <end position="199"/>
    </location>
</feature>
<dbReference type="GO" id="GO:0008762">
    <property type="term" value="F:UDP-N-acetylmuramate dehydrogenase activity"/>
    <property type="evidence" value="ECO:0007669"/>
    <property type="project" value="UniProtKB-UniRule"/>
</dbReference>
<dbReference type="Gene3D" id="3.90.78.10">
    <property type="entry name" value="UDP-N-acetylenolpyruvoylglucosamine reductase, C-terminal domain"/>
    <property type="match status" value="1"/>
</dbReference>
<dbReference type="Gene3D" id="3.30.465.10">
    <property type="match status" value="1"/>
</dbReference>
<evidence type="ECO:0000256" key="5">
    <source>
        <dbReference type="ARBA" id="ARBA00022490"/>
    </source>
</evidence>
<sequence length="303" mass="32601">MNRDQIFEQLTLQIDKNKIMMDAPMKEYTSFKAGGNAALLIEPQDKEQLAYAIKVLSENQADYFIMGNGTNLLIKDSGYSGAILKIGAGFASIHVDGTQVEAGAGALLSAVAKEALEASLTGFEFAAGIPGSIGGAAFMNAGAYDGEFSQIIESAEVISREDGRVITLNKEEMNLSYRHSIFQETGDIIVKVKLSLERGDKIKIKEKMKELSARRMEKQPLSFPSAGSFFKRPKGHFAGKLIHDAGLRGLTLGGAQVSPLHAGFIINTGDATAADIIDLMEVVKHTVFDSSGVMLEPEVRIIG</sequence>
<dbReference type="EC" id="1.3.1.98" evidence="16"/>
<reference evidence="18" key="1">
    <citation type="submission" date="2021-04" db="EMBL/GenBank/DDBJ databases">
        <title>Sinoanaerobacter chloroacetimidivorans sp. nov., an obligate anaerobic bacterium isolated from anaerobic sludge.</title>
        <authorList>
            <person name="Bao Y."/>
        </authorList>
    </citation>
    <scope>NUCLEOTIDE SEQUENCE</scope>
    <source>
        <strain evidence="18">BAD-6</strain>
    </source>
</reference>
<evidence type="ECO:0000256" key="3">
    <source>
        <dbReference type="ARBA" id="ARBA00004496"/>
    </source>
</evidence>
<dbReference type="InterPro" id="IPR016167">
    <property type="entry name" value="FAD-bd_PCMH_sub1"/>
</dbReference>
<dbReference type="GO" id="GO:0051301">
    <property type="term" value="P:cell division"/>
    <property type="evidence" value="ECO:0007669"/>
    <property type="project" value="UniProtKB-KW"/>
</dbReference>
<evidence type="ECO:0000256" key="10">
    <source>
        <dbReference type="ARBA" id="ARBA00022960"/>
    </source>
</evidence>
<evidence type="ECO:0000256" key="8">
    <source>
        <dbReference type="ARBA" id="ARBA00022827"/>
    </source>
</evidence>
<proteinExistence type="inferred from homology"/>
<dbReference type="SUPFAM" id="SSF56194">
    <property type="entry name" value="Uridine diphospho-N-Acetylenolpyruvylglucosamine reductase, MurB, C-terminal domain"/>
    <property type="match status" value="1"/>
</dbReference>
<dbReference type="HAMAP" id="MF_00037">
    <property type="entry name" value="MurB"/>
    <property type="match status" value="1"/>
</dbReference>
<dbReference type="Pfam" id="PF01565">
    <property type="entry name" value="FAD_binding_4"/>
    <property type="match status" value="1"/>
</dbReference>
<dbReference type="NCBIfam" id="TIGR00179">
    <property type="entry name" value="murB"/>
    <property type="match status" value="1"/>
</dbReference>
<dbReference type="UniPathway" id="UPA00219"/>
<dbReference type="GO" id="GO:0005829">
    <property type="term" value="C:cytosol"/>
    <property type="evidence" value="ECO:0007669"/>
    <property type="project" value="TreeGrafter"/>
</dbReference>
<comment type="function">
    <text evidence="2 16">Cell wall formation.</text>
</comment>
<evidence type="ECO:0000256" key="4">
    <source>
        <dbReference type="ARBA" id="ARBA00004752"/>
    </source>
</evidence>
<keyword evidence="7 16" id="KW-0285">Flavoprotein</keyword>
<evidence type="ECO:0000256" key="1">
    <source>
        <dbReference type="ARBA" id="ARBA00001974"/>
    </source>
</evidence>
<dbReference type="EMBL" id="JAGSND010000025">
    <property type="protein sequence ID" value="MBR0600343.1"/>
    <property type="molecule type" value="Genomic_DNA"/>
</dbReference>